<evidence type="ECO:0000313" key="2">
    <source>
        <dbReference type="EMBL" id="GFR76503.1"/>
    </source>
</evidence>
<feature type="region of interest" description="Disordered" evidence="1">
    <location>
        <begin position="223"/>
        <end position="255"/>
    </location>
</feature>
<name>A0AAV4FUU3_9GAST</name>
<keyword evidence="3" id="KW-1185">Reference proteome</keyword>
<comment type="caution">
    <text evidence="2">The sequence shown here is derived from an EMBL/GenBank/DDBJ whole genome shotgun (WGS) entry which is preliminary data.</text>
</comment>
<evidence type="ECO:0000313" key="3">
    <source>
        <dbReference type="Proteomes" id="UP000762676"/>
    </source>
</evidence>
<feature type="region of interest" description="Disordered" evidence="1">
    <location>
        <begin position="777"/>
        <end position="831"/>
    </location>
</feature>
<accession>A0AAV4FUU3</accession>
<sequence length="831" mass="91156">MALSEAQCLADASNENDILKIISNLPSGWKVVGLTELPQDKGIPLMPRYLAQNVEAHGIEHSNCTKVINSDVCHTGPVKDNSVNNSQAAFKKNCIPITNKDNLTALSSANTSTKTVSNSQTRDEGSTGLCLDKNKICTGKITKNVSNSVDFNVTLPKDHDPGLELKYEENGLASPQIAPELSEPLKHKRQAAPYIPQDVMLPIGNDSKWTVVGITPLPQLEGTGNQSVNFKTTSSNKSSLLSLSDNNKNDSFHHQSQTILKIPHCGYHNPSQPIPHNPNASIATVFQTDSEEMRWTVVGITTSISSSTTPYLMAPQSSLSTTSTVSSSLVSTNKISKTEEIRSANSSLLLPLAHQARVGEQTNLISKTMENLDQNSTLLSPFPQLSSIVSPAIQSQVPNEWRVVGISPIVSTANVLPTLSEFKSDQLLQVPVSSLANDNHLITTSSPLSTATRTSTVQSQPSSLASSPVIDVTNAQVKHPMPTKSPNWHGLVNSLTIGADGLQLKMPTTIPGAEGCLPFLNNVCQGSKSSTMQQDKVSNVDFVPLKDAQSSNWKVVGVVANNQISMLPSEQNQKDNLFKHSGHLVPVPVPALNNSSTSLTACKSKDLMSLPEPYNCNDKNFQYLAVGRKYETDEPAVTTSDQKNLELCLDKRKQELDWNRRAKDMLKKPNASKLKKNTVSSLLKMKRCHSNVSEHPDVQKSQDFHEEELERFIDDIPRKRCRSRSLRSYSGNRQQYEISQDRYESVFTLKSNSDTTFSDANSEEDIEKNQVIKLEKVSPPMTPVKTSEKCLDDVSSHSLSQSPARRRKLKVPRKMVADVDYHPFDSSSDSN</sequence>
<dbReference type="EMBL" id="BMAT01000929">
    <property type="protein sequence ID" value="GFR76503.1"/>
    <property type="molecule type" value="Genomic_DNA"/>
</dbReference>
<reference evidence="2 3" key="1">
    <citation type="journal article" date="2021" name="Elife">
        <title>Chloroplast acquisition without the gene transfer in kleptoplastic sea slugs, Plakobranchus ocellatus.</title>
        <authorList>
            <person name="Maeda T."/>
            <person name="Takahashi S."/>
            <person name="Yoshida T."/>
            <person name="Shimamura S."/>
            <person name="Takaki Y."/>
            <person name="Nagai Y."/>
            <person name="Toyoda A."/>
            <person name="Suzuki Y."/>
            <person name="Arimoto A."/>
            <person name="Ishii H."/>
            <person name="Satoh N."/>
            <person name="Nishiyama T."/>
            <person name="Hasebe M."/>
            <person name="Maruyama T."/>
            <person name="Minagawa J."/>
            <person name="Obokata J."/>
            <person name="Shigenobu S."/>
        </authorList>
    </citation>
    <scope>NUCLEOTIDE SEQUENCE [LARGE SCALE GENOMIC DNA]</scope>
</reference>
<feature type="compositionally biased region" description="Basic residues" evidence="1">
    <location>
        <begin position="804"/>
        <end position="813"/>
    </location>
</feature>
<proteinExistence type="predicted"/>
<dbReference type="AlphaFoldDB" id="A0AAV4FUU3"/>
<protein>
    <submittedName>
        <fullName evidence="2">Uncharacterized protein</fullName>
    </submittedName>
</protein>
<evidence type="ECO:0000256" key="1">
    <source>
        <dbReference type="SAM" id="MobiDB-lite"/>
    </source>
</evidence>
<organism evidence="2 3">
    <name type="scientific">Elysia marginata</name>
    <dbReference type="NCBI Taxonomy" id="1093978"/>
    <lineage>
        <taxon>Eukaryota</taxon>
        <taxon>Metazoa</taxon>
        <taxon>Spiralia</taxon>
        <taxon>Lophotrochozoa</taxon>
        <taxon>Mollusca</taxon>
        <taxon>Gastropoda</taxon>
        <taxon>Heterobranchia</taxon>
        <taxon>Euthyneura</taxon>
        <taxon>Panpulmonata</taxon>
        <taxon>Sacoglossa</taxon>
        <taxon>Placobranchoidea</taxon>
        <taxon>Plakobranchidae</taxon>
        <taxon>Elysia</taxon>
    </lineage>
</organism>
<dbReference type="Proteomes" id="UP000762676">
    <property type="component" value="Unassembled WGS sequence"/>
</dbReference>
<feature type="compositionally biased region" description="Basic and acidic residues" evidence="1">
    <location>
        <begin position="786"/>
        <end position="795"/>
    </location>
</feature>
<gene>
    <name evidence="2" type="ORF">ElyMa_000484800</name>
</gene>
<feature type="compositionally biased region" description="Low complexity" evidence="1">
    <location>
        <begin position="229"/>
        <end position="246"/>
    </location>
</feature>